<feature type="compositionally biased region" description="Low complexity" evidence="1">
    <location>
        <begin position="119"/>
        <end position="137"/>
    </location>
</feature>
<name>A0AAD5XQ90_9FUNG</name>
<proteinExistence type="predicted"/>
<feature type="region of interest" description="Disordered" evidence="1">
    <location>
        <begin position="310"/>
        <end position="346"/>
    </location>
</feature>
<evidence type="ECO:0000313" key="3">
    <source>
        <dbReference type="Proteomes" id="UP001212152"/>
    </source>
</evidence>
<feature type="region of interest" description="Disordered" evidence="1">
    <location>
        <begin position="119"/>
        <end position="170"/>
    </location>
</feature>
<dbReference type="AlphaFoldDB" id="A0AAD5XQ90"/>
<comment type="caution">
    <text evidence="2">The sequence shown here is derived from an EMBL/GenBank/DDBJ whole genome shotgun (WGS) entry which is preliminary data.</text>
</comment>
<gene>
    <name evidence="2" type="ORF">HDU87_003701</name>
</gene>
<evidence type="ECO:0000313" key="2">
    <source>
        <dbReference type="EMBL" id="KAJ3178149.1"/>
    </source>
</evidence>
<reference evidence="2" key="1">
    <citation type="submission" date="2020-05" db="EMBL/GenBank/DDBJ databases">
        <title>Phylogenomic resolution of chytrid fungi.</title>
        <authorList>
            <person name="Stajich J.E."/>
            <person name="Amses K."/>
            <person name="Simmons R."/>
            <person name="Seto K."/>
            <person name="Myers J."/>
            <person name="Bonds A."/>
            <person name="Quandt C.A."/>
            <person name="Barry K."/>
            <person name="Liu P."/>
            <person name="Grigoriev I."/>
            <person name="Longcore J.E."/>
            <person name="James T.Y."/>
        </authorList>
    </citation>
    <scope>NUCLEOTIDE SEQUENCE</scope>
    <source>
        <strain evidence="2">JEL0379</strain>
    </source>
</reference>
<protein>
    <submittedName>
        <fullName evidence="2">Uncharacterized protein</fullName>
    </submittedName>
</protein>
<keyword evidence="3" id="KW-1185">Reference proteome</keyword>
<dbReference type="EMBL" id="JADGJQ010000028">
    <property type="protein sequence ID" value="KAJ3178149.1"/>
    <property type="molecule type" value="Genomic_DNA"/>
</dbReference>
<feature type="region of interest" description="Disordered" evidence="1">
    <location>
        <begin position="1"/>
        <end position="40"/>
    </location>
</feature>
<dbReference type="Proteomes" id="UP001212152">
    <property type="component" value="Unassembled WGS sequence"/>
</dbReference>
<evidence type="ECO:0000256" key="1">
    <source>
        <dbReference type="SAM" id="MobiDB-lite"/>
    </source>
</evidence>
<accession>A0AAD5XQ90</accession>
<feature type="compositionally biased region" description="Low complexity" evidence="1">
    <location>
        <begin position="8"/>
        <end position="28"/>
    </location>
</feature>
<feature type="compositionally biased region" description="Low complexity" evidence="1">
    <location>
        <begin position="145"/>
        <end position="170"/>
    </location>
</feature>
<feature type="compositionally biased region" description="Pro residues" evidence="1">
    <location>
        <begin position="317"/>
        <end position="338"/>
    </location>
</feature>
<organism evidence="2 3">
    <name type="scientific">Geranomyces variabilis</name>
    <dbReference type="NCBI Taxonomy" id="109894"/>
    <lineage>
        <taxon>Eukaryota</taxon>
        <taxon>Fungi</taxon>
        <taxon>Fungi incertae sedis</taxon>
        <taxon>Chytridiomycota</taxon>
        <taxon>Chytridiomycota incertae sedis</taxon>
        <taxon>Chytridiomycetes</taxon>
        <taxon>Spizellomycetales</taxon>
        <taxon>Powellomycetaceae</taxon>
        <taxon>Geranomyces</taxon>
    </lineage>
</organism>
<sequence>MLHHIQDSSTATPTAVAAAATSSSTSTTPRQLGVLRDGNFPMSLRRSSAPGYSAASFSSLASSSSRSAAAGSASASASAASWKRRSDGDAHLQRSFATHTPEASLEFLDHLQSLIISRPSVPGSSSSSSSATRRSPPMIKRPRRSSSASRLSLSAANNNSPSSFSSASHNNHARSESAQFVDSWLKTLDASAAVAAAAAAAVAGPASASASARAGGGVVAGEKNTGMLGFLDSRIAELTMEIENLRMKPLLRSAPPPPPSPAALSTQPKIAPLQFTDKSVNPPPPPTAAAVANPFQSLVDHLDTLSLASAASRLSTPLPPTTPPSHAPPSPTPTPTPEPARQSAAV</sequence>